<comment type="similarity">
    <text evidence="1">Belongs to the Rv0495c family.</text>
</comment>
<feature type="compositionally biased region" description="Basic and acidic residues" evidence="2">
    <location>
        <begin position="10"/>
        <end position="24"/>
    </location>
</feature>
<dbReference type="Proteomes" id="UP000011863">
    <property type="component" value="Chromosome"/>
</dbReference>
<dbReference type="OrthoDB" id="3394274at2"/>
<protein>
    <recommendedName>
        <fullName evidence="5">DUF3109 domain-containing protein</fullName>
    </recommendedName>
</protein>
<evidence type="ECO:0008006" key="5">
    <source>
        <dbReference type="Google" id="ProtNLM"/>
    </source>
</evidence>
<dbReference type="Pfam" id="PF11307">
    <property type="entry name" value="DUF3109"/>
    <property type="match status" value="1"/>
</dbReference>
<evidence type="ECO:0000313" key="4">
    <source>
        <dbReference type="Proteomes" id="UP000011863"/>
    </source>
</evidence>
<feature type="region of interest" description="Disordered" evidence="2">
    <location>
        <begin position="108"/>
        <end position="128"/>
    </location>
</feature>
<keyword evidence="4" id="KW-1185">Reference proteome</keyword>
<reference evidence="3 4" key="1">
    <citation type="journal article" date="2013" name="Int. J. Syst. Evol. Microbiol.">
        <title>Ilumatobacter nonamiense sp. nov. and Ilumatobacter coccineum sp. nov., isolated from seashore sand.</title>
        <authorList>
            <person name="Matsumoto A."/>
            <person name="Kasai H."/>
            <person name="Matsuo Y."/>
            <person name="Shizuri Y."/>
            <person name="Ichikawa N."/>
            <person name="Fujita N."/>
            <person name="Omura S."/>
            <person name="Takahashi Y."/>
        </authorList>
    </citation>
    <scope>NUCLEOTIDE SEQUENCE [LARGE SCALE GENOMIC DNA]</scope>
    <source>
        <strain evidence="4">NBRC 103263 / KCTC 29153 / YM16-304</strain>
    </source>
</reference>
<name>A0A6C7E4S0_ILUCY</name>
<dbReference type="KEGG" id="aym:YM304_00250"/>
<feature type="compositionally biased region" description="Basic and acidic residues" evidence="2">
    <location>
        <begin position="108"/>
        <end position="117"/>
    </location>
</feature>
<dbReference type="RefSeq" id="WP_015439587.1">
    <property type="nucleotide sequence ID" value="NC_020520.1"/>
</dbReference>
<evidence type="ECO:0000256" key="2">
    <source>
        <dbReference type="SAM" id="MobiDB-lite"/>
    </source>
</evidence>
<dbReference type="InterPro" id="IPR021458">
    <property type="entry name" value="Rv0495c"/>
</dbReference>
<sequence>MNQPAQPDGSHPDDTLAHGTHPDAVESTFVEITRPDVTWRFEREFLTSNWTCLFGNGCKGILTADATELNQGCCSLGAHFGDGPAGQEESRQVSAMAALLTPEQWQHHDAGTTDHLPDGAGEPVAGIHGDGDRTHTRVVDGACVFLNRPGFAGGEGCALHIAAAEFGDSPTEWKPSVCWQLPLRVDWALVDDTDPEGPETATVRRWSRADWGKHGETMHWCCTERSEGAEAYSGDNQVIESLRDELEALSDESVYDELNEALDEALKNET</sequence>
<dbReference type="AlphaFoldDB" id="A0A6C7E4S0"/>
<dbReference type="EMBL" id="AP012057">
    <property type="protein sequence ID" value="BAN00339.1"/>
    <property type="molecule type" value="Genomic_DNA"/>
</dbReference>
<gene>
    <name evidence="3" type="ORF">YM304_00250</name>
</gene>
<accession>A0A6C7E4S0</accession>
<proteinExistence type="inferred from homology"/>
<evidence type="ECO:0000313" key="3">
    <source>
        <dbReference type="EMBL" id="BAN00339.1"/>
    </source>
</evidence>
<organism evidence="3 4">
    <name type="scientific">Ilumatobacter coccineus (strain NBRC 103263 / KCTC 29153 / YM16-304)</name>
    <dbReference type="NCBI Taxonomy" id="1313172"/>
    <lineage>
        <taxon>Bacteria</taxon>
        <taxon>Bacillati</taxon>
        <taxon>Actinomycetota</taxon>
        <taxon>Acidimicrobiia</taxon>
        <taxon>Acidimicrobiales</taxon>
        <taxon>Ilumatobacteraceae</taxon>
        <taxon>Ilumatobacter</taxon>
    </lineage>
</organism>
<evidence type="ECO:0000256" key="1">
    <source>
        <dbReference type="ARBA" id="ARBA00093770"/>
    </source>
</evidence>
<feature type="region of interest" description="Disordered" evidence="2">
    <location>
        <begin position="1"/>
        <end position="26"/>
    </location>
</feature>